<keyword evidence="2 3" id="KW-0732">Signal</keyword>
<reference evidence="5 6" key="1">
    <citation type="journal article" date="2013" name="Genome Announc.">
        <title>Genome Sequence of the Obligate Gammaproteobacterial Methanotroph Methylomicrobium album Strain BG8.</title>
        <authorList>
            <person name="Kits K.D."/>
            <person name="Kalyuzhnaya M.G."/>
            <person name="Klotz M.G."/>
            <person name="Jetten M.S."/>
            <person name="Op den Camp H.J."/>
            <person name="Vuilleumier S."/>
            <person name="Bringel F."/>
            <person name="Dispirito A.A."/>
            <person name="Murrell J.C."/>
            <person name="Bruce D."/>
            <person name="Cheng J.F."/>
            <person name="Copeland A."/>
            <person name="Goodwin L."/>
            <person name="Hauser L."/>
            <person name="Lajus A."/>
            <person name="Land M.L."/>
            <person name="Lapidus A."/>
            <person name="Lucas S."/>
            <person name="Medigue C."/>
            <person name="Pitluck S."/>
            <person name="Woyke T."/>
            <person name="Zeytun A."/>
            <person name="Stein L.Y."/>
        </authorList>
    </citation>
    <scope>NUCLEOTIDE SEQUENCE [LARGE SCALE GENOMIC DNA]</scope>
    <source>
        <strain evidence="5 6">BG8</strain>
    </source>
</reference>
<name>H8GP36_METAL</name>
<organism evidence="5 6">
    <name type="scientific">Methylomicrobium album BG8</name>
    <dbReference type="NCBI Taxonomy" id="686340"/>
    <lineage>
        <taxon>Bacteria</taxon>
        <taxon>Pseudomonadati</taxon>
        <taxon>Pseudomonadota</taxon>
        <taxon>Gammaproteobacteria</taxon>
        <taxon>Methylococcales</taxon>
        <taxon>Methylococcaceae</taxon>
        <taxon>Methylomicrobium</taxon>
    </lineage>
</organism>
<dbReference type="InterPro" id="IPR051010">
    <property type="entry name" value="BCAA_transport"/>
</dbReference>
<sequence length="391" mass="41014">MRKTIFLAVLPIAITAMQLAGCGNSTHPQDTIKVGLIVELTGDMPAVGASSRNAAELAVGEINAAGGIAVGGKTYPVELVIEDNASKPDQSVAAANKLISQDNVVAIIGPNASLGAIPAAEIAEFNKTLLITPWSTNPKTTLDTSSGKPKSYVFRACYTDPFEGRVLARFATEKLGAKKAAVFYDVASEAPKSQADLFRQTFAELGGQIVAFETYTTGDRDFSAQLTKIKSAGPDIVFLPAYYNDVGLIAQQARRAGIKQPLVGSDAWSSPELIKLAGGAVEGDYFANHYAADIATPAAKKFIDAYAGRYGNTPDDVAALTYDAMGLLSAALKKSPVLDRKAVRDAMAAVADYEGVTGIIKFAPGSGDPVKSAVIMQVKGDKFVWVMNAAP</sequence>
<dbReference type="InterPro" id="IPR028081">
    <property type="entry name" value="Leu-bd"/>
</dbReference>
<dbReference type="Gene3D" id="3.40.50.2300">
    <property type="match status" value="2"/>
</dbReference>
<proteinExistence type="inferred from homology"/>
<feature type="signal peptide" evidence="3">
    <location>
        <begin position="1"/>
        <end position="20"/>
    </location>
</feature>
<dbReference type="STRING" id="686340.Metal_1856"/>
<dbReference type="InterPro" id="IPR028082">
    <property type="entry name" value="Peripla_BP_I"/>
</dbReference>
<dbReference type="PANTHER" id="PTHR30483">
    <property type="entry name" value="LEUCINE-SPECIFIC-BINDING PROTEIN"/>
    <property type="match status" value="1"/>
</dbReference>
<protein>
    <submittedName>
        <fullName evidence="5">ABC-type branched-chain amino acid transport system, periplasmic component</fullName>
    </submittedName>
</protein>
<dbReference type="CDD" id="cd06347">
    <property type="entry name" value="PBP1_ABC_LivK_ligand_binding-like"/>
    <property type="match status" value="1"/>
</dbReference>
<feature type="domain" description="Leucine-binding protein" evidence="4">
    <location>
        <begin position="31"/>
        <end position="380"/>
    </location>
</feature>
<dbReference type="HOGENOM" id="CLU_027128_6_1_6"/>
<accession>H8GP36</accession>
<dbReference type="EMBL" id="CM001475">
    <property type="protein sequence ID" value="EIC29622.1"/>
    <property type="molecule type" value="Genomic_DNA"/>
</dbReference>
<dbReference type="SUPFAM" id="SSF53822">
    <property type="entry name" value="Periplasmic binding protein-like I"/>
    <property type="match status" value="1"/>
</dbReference>
<dbReference type="Proteomes" id="UP000005090">
    <property type="component" value="Chromosome"/>
</dbReference>
<dbReference type="RefSeq" id="WP_005371620.1">
    <property type="nucleotide sequence ID" value="NZ_CM001475.1"/>
</dbReference>
<comment type="similarity">
    <text evidence="1">Belongs to the leucine-binding protein family.</text>
</comment>
<evidence type="ECO:0000313" key="5">
    <source>
        <dbReference type="EMBL" id="EIC29622.1"/>
    </source>
</evidence>
<feature type="chain" id="PRO_5003612892" evidence="3">
    <location>
        <begin position="21"/>
        <end position="391"/>
    </location>
</feature>
<evidence type="ECO:0000256" key="1">
    <source>
        <dbReference type="ARBA" id="ARBA00010062"/>
    </source>
</evidence>
<dbReference type="AlphaFoldDB" id="H8GP36"/>
<dbReference type="Pfam" id="PF13458">
    <property type="entry name" value="Peripla_BP_6"/>
    <property type="match status" value="1"/>
</dbReference>
<gene>
    <name evidence="5" type="ORF">Metal_1856</name>
</gene>
<keyword evidence="6" id="KW-1185">Reference proteome</keyword>
<dbReference type="PANTHER" id="PTHR30483:SF6">
    <property type="entry name" value="PERIPLASMIC BINDING PROTEIN OF ABC TRANSPORTER FOR NATURAL AMINO ACIDS"/>
    <property type="match status" value="1"/>
</dbReference>
<evidence type="ECO:0000259" key="4">
    <source>
        <dbReference type="Pfam" id="PF13458"/>
    </source>
</evidence>
<evidence type="ECO:0000256" key="3">
    <source>
        <dbReference type="SAM" id="SignalP"/>
    </source>
</evidence>
<dbReference type="eggNOG" id="COG0683">
    <property type="taxonomic scope" value="Bacteria"/>
</dbReference>
<evidence type="ECO:0000313" key="6">
    <source>
        <dbReference type="Proteomes" id="UP000005090"/>
    </source>
</evidence>
<evidence type="ECO:0000256" key="2">
    <source>
        <dbReference type="ARBA" id="ARBA00022729"/>
    </source>
</evidence>